<dbReference type="NCBIfam" id="TIGR00099">
    <property type="entry name" value="Cof-subfamily"/>
    <property type="match status" value="1"/>
</dbReference>
<dbReference type="Gene3D" id="3.30.1240.10">
    <property type="match status" value="1"/>
</dbReference>
<name>A0A4Y3US26_9MICO</name>
<organism evidence="1 2">
    <name type="scientific">Microbacterium lacticum</name>
    <dbReference type="NCBI Taxonomy" id="33885"/>
    <lineage>
        <taxon>Bacteria</taxon>
        <taxon>Bacillati</taxon>
        <taxon>Actinomycetota</taxon>
        <taxon>Actinomycetes</taxon>
        <taxon>Micrococcales</taxon>
        <taxon>Microbacteriaceae</taxon>
        <taxon>Microbacterium</taxon>
    </lineage>
</organism>
<dbReference type="AlphaFoldDB" id="A0A4Y3US26"/>
<reference evidence="1 2" key="1">
    <citation type="submission" date="2019-06" db="EMBL/GenBank/DDBJ databases">
        <title>Sequencing the genomes of 1000 actinobacteria strains.</title>
        <authorList>
            <person name="Klenk H.-P."/>
        </authorList>
    </citation>
    <scope>NUCLEOTIDE SEQUENCE [LARGE SCALE GENOMIC DNA]</scope>
    <source>
        <strain evidence="1 2">DSM 20427</strain>
    </source>
</reference>
<comment type="caution">
    <text evidence="1">The sequence shown here is derived from an EMBL/GenBank/DDBJ whole genome shotgun (WGS) entry which is preliminary data.</text>
</comment>
<accession>A0A4Y3US26</accession>
<dbReference type="Pfam" id="PF08282">
    <property type="entry name" value="Hydrolase_3"/>
    <property type="match status" value="1"/>
</dbReference>
<evidence type="ECO:0000313" key="1">
    <source>
        <dbReference type="EMBL" id="TQM98173.1"/>
    </source>
</evidence>
<evidence type="ECO:0000313" key="2">
    <source>
        <dbReference type="Proteomes" id="UP000319804"/>
    </source>
</evidence>
<dbReference type="InterPro" id="IPR000150">
    <property type="entry name" value="Cof"/>
</dbReference>
<proteinExistence type="predicted"/>
<dbReference type="InterPro" id="IPR036412">
    <property type="entry name" value="HAD-like_sf"/>
</dbReference>
<gene>
    <name evidence="1" type="ORF">FHX68_2208</name>
</gene>
<dbReference type="Proteomes" id="UP000319804">
    <property type="component" value="Unassembled WGS sequence"/>
</dbReference>
<dbReference type="GO" id="GO:0000287">
    <property type="term" value="F:magnesium ion binding"/>
    <property type="evidence" value="ECO:0007669"/>
    <property type="project" value="TreeGrafter"/>
</dbReference>
<dbReference type="SUPFAM" id="SSF56784">
    <property type="entry name" value="HAD-like"/>
    <property type="match status" value="1"/>
</dbReference>
<protein>
    <recommendedName>
        <fullName evidence="3">Cof subfamily protein (Haloacid dehalogenase superfamily)/HAD superfamily hydrolase (TIGR01484 family)</fullName>
    </recommendedName>
</protein>
<dbReference type="InterPro" id="IPR023214">
    <property type="entry name" value="HAD_sf"/>
</dbReference>
<dbReference type="Gene3D" id="3.40.50.1000">
    <property type="entry name" value="HAD superfamily/HAD-like"/>
    <property type="match status" value="1"/>
</dbReference>
<keyword evidence="2" id="KW-1185">Reference proteome</keyword>
<dbReference type="PANTHER" id="PTHR10000:SF25">
    <property type="entry name" value="PHOSPHATASE YKRA-RELATED"/>
    <property type="match status" value="1"/>
</dbReference>
<sequence length="293" mass="30867">MTSPDSSPRIVFIDVDGTILEHGSVIAPSTVTAIRAARRGGAIVYLCTGRSAGDIHPAVREIGFDGVVSNGGAFAVRIDADGTEEQLVSHLMPRAATERMIGYFEDHGIHYFLQTDDGVHASEGVGAAADEFFRQRRERHTEDLRALGLDDDDAPLPAISYRPLGEVDLDQVVKATFISADSDTLAHAQRELGDTFHVIPGSIPMPGGSNGEIALLGVNKGSAILEVLEILGIDASDAVGIGDSWNDVEMFEVVGTAVAMGGADPDLQAKADFVTSGVLDDGVHRALVRVGLV</sequence>
<dbReference type="GO" id="GO:0016791">
    <property type="term" value="F:phosphatase activity"/>
    <property type="evidence" value="ECO:0007669"/>
    <property type="project" value="TreeGrafter"/>
</dbReference>
<dbReference type="GO" id="GO:0005829">
    <property type="term" value="C:cytosol"/>
    <property type="evidence" value="ECO:0007669"/>
    <property type="project" value="TreeGrafter"/>
</dbReference>
<dbReference type="PANTHER" id="PTHR10000">
    <property type="entry name" value="PHOSPHOSERINE PHOSPHATASE"/>
    <property type="match status" value="1"/>
</dbReference>
<dbReference type="RefSeq" id="WP_229661566.1">
    <property type="nucleotide sequence ID" value="NZ_CAMXXC010000043.1"/>
</dbReference>
<dbReference type="EMBL" id="VFPS01000003">
    <property type="protein sequence ID" value="TQM98173.1"/>
    <property type="molecule type" value="Genomic_DNA"/>
</dbReference>
<evidence type="ECO:0008006" key="3">
    <source>
        <dbReference type="Google" id="ProtNLM"/>
    </source>
</evidence>